<dbReference type="Gene3D" id="1.10.287.470">
    <property type="entry name" value="Helix hairpin bin"/>
    <property type="match status" value="1"/>
</dbReference>
<accession>A0ABY8LIP5</accession>
<sequence length="397" mass="41531">MANKTDDRGGSAWLWFLAGLVVLGLGGAGYWWLSRPAPAQETQPPPPPLIEAATVEDATRFAVRQTAFLRPKGEVPVAPEITARITEVAPEFDAGRRVAEGTVLIRLDPTRIKAERAAARARVAEARAAVTEARIEAERQRELEERGVVAEAVLQATLVALASAEAALETARADAALAADRLRDTEIRAPFEALVVAADADPGDLAPAGQPVGVLAPWDAAEAELGLVPNDLPLLPELDALRGALVRVLSDGPAGIGVERPIAEGTVTAIGPQILDGTRTLPLIVTIPDPFAPGADAPPGARPLRLGELLTLEMPVEIEGAGAVALPARALKPGGIVWRIADGALEATRPELLRRETVAEGERVILRAGPLQPGDRVLLSELPEAAEGQAVRLPDGG</sequence>
<proteinExistence type="inferred from homology"/>
<dbReference type="EMBL" id="CP122537">
    <property type="protein sequence ID" value="WGH79978.1"/>
    <property type="molecule type" value="Genomic_DNA"/>
</dbReference>
<evidence type="ECO:0000256" key="3">
    <source>
        <dbReference type="SAM" id="Phobius"/>
    </source>
</evidence>
<dbReference type="RefSeq" id="WP_279966997.1">
    <property type="nucleotide sequence ID" value="NZ_CP122537.1"/>
</dbReference>
<keyword evidence="3" id="KW-1133">Transmembrane helix</keyword>
<dbReference type="InterPro" id="IPR006143">
    <property type="entry name" value="RND_pump_MFP"/>
</dbReference>
<dbReference type="PANTHER" id="PTHR30469:SF15">
    <property type="entry name" value="HLYD FAMILY OF SECRETION PROTEINS"/>
    <property type="match status" value="1"/>
</dbReference>
<feature type="coiled-coil region" evidence="2">
    <location>
        <begin position="116"/>
        <end position="181"/>
    </location>
</feature>
<gene>
    <name evidence="4" type="ORF">P8627_06890</name>
</gene>
<evidence type="ECO:0000313" key="5">
    <source>
        <dbReference type="Proteomes" id="UP001243420"/>
    </source>
</evidence>
<evidence type="ECO:0000256" key="2">
    <source>
        <dbReference type="SAM" id="Coils"/>
    </source>
</evidence>
<keyword evidence="2" id="KW-0175">Coiled coil</keyword>
<reference evidence="4 5" key="1">
    <citation type="submission" date="2023-04" db="EMBL/GenBank/DDBJ databases">
        <title>Jannaschia ovalis sp. nov., a marine bacterium isolated from sea tidal flat.</title>
        <authorList>
            <person name="Kwon D.Y."/>
            <person name="Kim J.-J."/>
        </authorList>
    </citation>
    <scope>NUCLEOTIDE SEQUENCE [LARGE SCALE GENOMIC DNA]</scope>
    <source>
        <strain evidence="4 5">GRR-S6-38</strain>
    </source>
</reference>
<dbReference type="PANTHER" id="PTHR30469">
    <property type="entry name" value="MULTIDRUG RESISTANCE PROTEIN MDTA"/>
    <property type="match status" value="1"/>
</dbReference>
<evidence type="ECO:0000313" key="4">
    <source>
        <dbReference type="EMBL" id="WGH79978.1"/>
    </source>
</evidence>
<name>A0ABY8LIP5_9RHOB</name>
<keyword evidence="5" id="KW-1185">Reference proteome</keyword>
<dbReference type="Gene3D" id="2.40.30.170">
    <property type="match status" value="1"/>
</dbReference>
<keyword evidence="3" id="KW-0472">Membrane</keyword>
<dbReference type="NCBIfam" id="TIGR01730">
    <property type="entry name" value="RND_mfp"/>
    <property type="match status" value="1"/>
</dbReference>
<protein>
    <submittedName>
        <fullName evidence="4">Efflux RND transporter periplasmic adaptor subunit</fullName>
    </submittedName>
</protein>
<dbReference type="Gene3D" id="2.40.50.100">
    <property type="match status" value="1"/>
</dbReference>
<dbReference type="SUPFAM" id="SSF111369">
    <property type="entry name" value="HlyD-like secretion proteins"/>
    <property type="match status" value="1"/>
</dbReference>
<dbReference type="Proteomes" id="UP001243420">
    <property type="component" value="Chromosome"/>
</dbReference>
<comment type="similarity">
    <text evidence="1">Belongs to the membrane fusion protein (MFP) (TC 8.A.1) family.</text>
</comment>
<keyword evidence="3" id="KW-0812">Transmembrane</keyword>
<feature type="transmembrane region" description="Helical" evidence="3">
    <location>
        <begin position="12"/>
        <end position="33"/>
    </location>
</feature>
<organism evidence="4 5">
    <name type="scientific">Jannaschia ovalis</name>
    <dbReference type="NCBI Taxonomy" id="3038773"/>
    <lineage>
        <taxon>Bacteria</taxon>
        <taxon>Pseudomonadati</taxon>
        <taxon>Pseudomonadota</taxon>
        <taxon>Alphaproteobacteria</taxon>
        <taxon>Rhodobacterales</taxon>
        <taxon>Roseobacteraceae</taxon>
        <taxon>Jannaschia</taxon>
    </lineage>
</organism>
<evidence type="ECO:0000256" key="1">
    <source>
        <dbReference type="ARBA" id="ARBA00009477"/>
    </source>
</evidence>